<feature type="compositionally biased region" description="Pro residues" evidence="1">
    <location>
        <begin position="10"/>
        <end position="29"/>
    </location>
</feature>
<name>A0ABP6ZTP5_9ACTN</name>
<feature type="domain" description="DUF1707" evidence="3">
    <location>
        <begin position="34"/>
        <end position="85"/>
    </location>
</feature>
<reference evidence="5" key="1">
    <citation type="journal article" date="2019" name="Int. J. Syst. Evol. Microbiol.">
        <title>The Global Catalogue of Microorganisms (GCM) 10K type strain sequencing project: providing services to taxonomists for standard genome sequencing and annotation.</title>
        <authorList>
            <consortium name="The Broad Institute Genomics Platform"/>
            <consortium name="The Broad Institute Genome Sequencing Center for Infectious Disease"/>
            <person name="Wu L."/>
            <person name="Ma J."/>
        </authorList>
    </citation>
    <scope>NUCLEOTIDE SEQUENCE [LARGE SCALE GENOMIC DNA]</scope>
    <source>
        <strain evidence="5">JCM 16929</strain>
    </source>
</reference>
<keyword evidence="2" id="KW-0812">Transmembrane</keyword>
<evidence type="ECO:0000313" key="5">
    <source>
        <dbReference type="Proteomes" id="UP001501490"/>
    </source>
</evidence>
<gene>
    <name evidence="4" type="ORF">GCM10022236_19650</name>
</gene>
<evidence type="ECO:0000313" key="4">
    <source>
        <dbReference type="EMBL" id="GAA3617513.1"/>
    </source>
</evidence>
<evidence type="ECO:0000259" key="3">
    <source>
        <dbReference type="Pfam" id="PF08044"/>
    </source>
</evidence>
<feature type="transmembrane region" description="Helical" evidence="2">
    <location>
        <begin position="137"/>
        <end position="156"/>
    </location>
</feature>
<protein>
    <recommendedName>
        <fullName evidence="3">DUF1707 domain-containing protein</fullName>
    </recommendedName>
</protein>
<dbReference type="Pfam" id="PF08044">
    <property type="entry name" value="DUF1707"/>
    <property type="match status" value="1"/>
</dbReference>
<feature type="region of interest" description="Disordered" evidence="1">
    <location>
        <begin position="1"/>
        <end position="34"/>
    </location>
</feature>
<sequence length="189" mass="19530">MAGMSSAYPEPTPLVPRRPAAPRPVPPFPGADQRIGDAERSAVCEQLSAHYAAGRLTDEELDTRVSAAVVARTWGDLRALVGDLPLPGPPVPPPAQPPVPIGRPWSTVDVFALVALVGAVALALLGALGVLGSGQPGYIVVCTLTAFTAGVGGMALTQMLHRWRRSIVDRAAAELRAQQAAPGPAPRSS</sequence>
<feature type="transmembrane region" description="Helical" evidence="2">
    <location>
        <begin position="110"/>
        <end position="131"/>
    </location>
</feature>
<comment type="caution">
    <text evidence="4">The sequence shown here is derived from an EMBL/GenBank/DDBJ whole genome shotgun (WGS) entry which is preliminary data.</text>
</comment>
<keyword evidence="5" id="KW-1185">Reference proteome</keyword>
<keyword evidence="2" id="KW-0472">Membrane</keyword>
<keyword evidence="2" id="KW-1133">Transmembrane helix</keyword>
<accession>A0ABP6ZTP5</accession>
<organism evidence="4 5">
    <name type="scientific">Microlunatus ginsengisoli</name>
    <dbReference type="NCBI Taxonomy" id="363863"/>
    <lineage>
        <taxon>Bacteria</taxon>
        <taxon>Bacillati</taxon>
        <taxon>Actinomycetota</taxon>
        <taxon>Actinomycetes</taxon>
        <taxon>Propionibacteriales</taxon>
        <taxon>Propionibacteriaceae</taxon>
        <taxon>Microlunatus</taxon>
    </lineage>
</organism>
<dbReference type="Proteomes" id="UP001501490">
    <property type="component" value="Unassembled WGS sequence"/>
</dbReference>
<evidence type="ECO:0000256" key="2">
    <source>
        <dbReference type="SAM" id="Phobius"/>
    </source>
</evidence>
<evidence type="ECO:0000256" key="1">
    <source>
        <dbReference type="SAM" id="MobiDB-lite"/>
    </source>
</evidence>
<proteinExistence type="predicted"/>
<dbReference type="EMBL" id="BAABAB010000014">
    <property type="protein sequence ID" value="GAA3617513.1"/>
    <property type="molecule type" value="Genomic_DNA"/>
</dbReference>
<dbReference type="InterPro" id="IPR012551">
    <property type="entry name" value="DUF1707_SHOCT-like"/>
</dbReference>